<gene>
    <name evidence="1" type="ORF">SADFL11_2949</name>
</gene>
<protein>
    <submittedName>
        <fullName evidence="1">Uncharacterized protein</fullName>
    </submittedName>
</protein>
<dbReference type="EMBL" id="ACCU02000001">
    <property type="protein sequence ID" value="EEE45660.2"/>
    <property type="molecule type" value="Genomic_DNA"/>
</dbReference>
<sequence length="373" mass="42368">MRAEEIEDVLTSGEFERIFETQEDFVPAEIVDHVNFLEISNSGIFRVNKTSSKTERNRDSVDITHEDGRDLGQLLLIKGKKLDDFYTLSSAEFLAYLDDVTREEFGELGHVFSTDFLVTSDIPPAEYDRDLRSTADIWGGFSHFAAPRSARLPFSSIVANSRISVPSQHHSEAFARYTYARNPFERFLRLYHCIELLFDTITVLRIKQLTDDIRGLSTILNAHATKEVDRLISISREFICDHEALAEKLTSISGYEDIAKKIFDDHSKNGNPIAPSQNPPRWASVTGSLSAGRYSEADLKNDQALMAREDYCTFISTISAYWIYRVRCSIAHSRIGEFILTDAETGFVQDFAEPLLLEFCTQIFSSQALRDLI</sequence>
<dbReference type="AlphaFoldDB" id="A0A5E8H067"/>
<accession>A0A5E8H067</accession>
<dbReference type="RefSeq" id="WP_040450845.1">
    <property type="nucleotide sequence ID" value="NZ_CM011002.1"/>
</dbReference>
<reference evidence="1 2" key="1">
    <citation type="submission" date="2008-01" db="EMBL/GenBank/DDBJ databases">
        <authorList>
            <person name="Wagner-Dobler I."/>
            <person name="Ferriera S."/>
            <person name="Johnson J."/>
            <person name="Kravitz S."/>
            <person name="Beeson K."/>
            <person name="Sutton G."/>
            <person name="Rogers Y.-H."/>
            <person name="Friedman R."/>
            <person name="Frazier M."/>
            <person name="Venter J.C."/>
        </authorList>
    </citation>
    <scope>NUCLEOTIDE SEQUENCE [LARGE SCALE GENOMIC DNA]</scope>
    <source>
        <strain evidence="2">DSM 17067 / NCIMB 14079 / DFL-11</strain>
    </source>
</reference>
<dbReference type="Proteomes" id="UP000004703">
    <property type="component" value="Chromosome"/>
</dbReference>
<organism evidence="1 2">
    <name type="scientific">Roseibium alexandrii (strain DSM 17067 / NCIMB 14079 / DFL-11)</name>
    <name type="common">Labrenzia alexandrii</name>
    <dbReference type="NCBI Taxonomy" id="244592"/>
    <lineage>
        <taxon>Bacteria</taxon>
        <taxon>Pseudomonadati</taxon>
        <taxon>Pseudomonadota</taxon>
        <taxon>Alphaproteobacteria</taxon>
        <taxon>Hyphomicrobiales</taxon>
        <taxon>Stappiaceae</taxon>
        <taxon>Roseibium</taxon>
    </lineage>
</organism>
<comment type="caution">
    <text evidence="1">The sequence shown here is derived from an EMBL/GenBank/DDBJ whole genome shotgun (WGS) entry which is preliminary data.</text>
</comment>
<evidence type="ECO:0000313" key="1">
    <source>
        <dbReference type="EMBL" id="EEE45660.2"/>
    </source>
</evidence>
<reference evidence="1 2" key="2">
    <citation type="submission" date="2013-04" db="EMBL/GenBank/DDBJ databases">
        <authorList>
            <person name="Fiebig A."/>
            <person name="Pradella S."/>
            <person name="Wagner-Doebler I."/>
        </authorList>
    </citation>
    <scope>NUCLEOTIDE SEQUENCE [LARGE SCALE GENOMIC DNA]</scope>
    <source>
        <strain evidence="2">DSM 17067 / NCIMB 14079 / DFL-11</strain>
    </source>
</reference>
<proteinExistence type="predicted"/>
<evidence type="ECO:0000313" key="2">
    <source>
        <dbReference type="Proteomes" id="UP000004703"/>
    </source>
</evidence>
<name>A0A5E8H067_ROSAD</name>